<evidence type="ECO:0000313" key="2">
    <source>
        <dbReference type="EMBL" id="CAH2067540.1"/>
    </source>
</evidence>
<name>A0ABN8IUJ4_9NEOP</name>
<gene>
    <name evidence="2" type="ORF">IPOD504_LOCUS13922</name>
</gene>
<protein>
    <submittedName>
        <fullName evidence="2">Uncharacterized protein</fullName>
    </submittedName>
</protein>
<dbReference type="Proteomes" id="UP000837857">
    <property type="component" value="Chromosome 4"/>
</dbReference>
<proteinExistence type="predicted"/>
<reference evidence="2" key="1">
    <citation type="submission" date="2022-03" db="EMBL/GenBank/DDBJ databases">
        <authorList>
            <person name="Martin H S."/>
        </authorList>
    </citation>
    <scope>NUCLEOTIDE SEQUENCE</scope>
</reference>
<feature type="region of interest" description="Disordered" evidence="1">
    <location>
        <begin position="35"/>
        <end position="64"/>
    </location>
</feature>
<feature type="non-terminal residue" evidence="2">
    <location>
        <position position="1"/>
    </location>
</feature>
<evidence type="ECO:0000256" key="1">
    <source>
        <dbReference type="SAM" id="MobiDB-lite"/>
    </source>
</evidence>
<sequence>MLEIKETLTTMHIPCEPNRETDCVHNRFEVPTYLRSPRSNTNEVNKRSPGKHQLSNRKRIIKNRPTQSNVLRLCEPAIGR</sequence>
<feature type="compositionally biased region" description="Basic residues" evidence="1">
    <location>
        <begin position="48"/>
        <end position="62"/>
    </location>
</feature>
<keyword evidence="3" id="KW-1185">Reference proteome</keyword>
<dbReference type="EMBL" id="OW152816">
    <property type="protein sequence ID" value="CAH2067540.1"/>
    <property type="molecule type" value="Genomic_DNA"/>
</dbReference>
<organism evidence="2 3">
    <name type="scientific">Iphiclides podalirius</name>
    <name type="common">scarce swallowtail</name>
    <dbReference type="NCBI Taxonomy" id="110791"/>
    <lineage>
        <taxon>Eukaryota</taxon>
        <taxon>Metazoa</taxon>
        <taxon>Ecdysozoa</taxon>
        <taxon>Arthropoda</taxon>
        <taxon>Hexapoda</taxon>
        <taxon>Insecta</taxon>
        <taxon>Pterygota</taxon>
        <taxon>Neoptera</taxon>
        <taxon>Endopterygota</taxon>
        <taxon>Lepidoptera</taxon>
        <taxon>Glossata</taxon>
        <taxon>Ditrysia</taxon>
        <taxon>Papilionoidea</taxon>
        <taxon>Papilionidae</taxon>
        <taxon>Papilioninae</taxon>
        <taxon>Iphiclides</taxon>
    </lineage>
</organism>
<evidence type="ECO:0000313" key="3">
    <source>
        <dbReference type="Proteomes" id="UP000837857"/>
    </source>
</evidence>
<accession>A0ABN8IUJ4</accession>